<dbReference type="EMBL" id="GL629807">
    <property type="protein sequence ID" value="EFW99796.1"/>
    <property type="molecule type" value="Genomic_DNA"/>
</dbReference>
<evidence type="ECO:0000256" key="1">
    <source>
        <dbReference type="ARBA" id="ARBA00023015"/>
    </source>
</evidence>
<dbReference type="PANTHER" id="PTHR47424">
    <property type="entry name" value="REGULATORY PROTEIN GAL4"/>
    <property type="match status" value="1"/>
</dbReference>
<dbReference type="HOGENOM" id="CLU_008828_5_0_1"/>
<dbReference type="eggNOG" id="ENOG502S5RK">
    <property type="taxonomic scope" value="Eukaryota"/>
</dbReference>
<proteinExistence type="predicted"/>
<protein>
    <submittedName>
        <fullName evidence="5">Fungal specific transcription factor domain containing protein</fullName>
    </submittedName>
</protein>
<dbReference type="Pfam" id="PF04082">
    <property type="entry name" value="Fungal_trans"/>
    <property type="match status" value="1"/>
</dbReference>
<dbReference type="CDD" id="cd12148">
    <property type="entry name" value="fungal_TF_MHR"/>
    <property type="match status" value="1"/>
</dbReference>
<dbReference type="GeneID" id="25973985"/>
<reference evidence="5 6" key="1">
    <citation type="journal article" date="2011" name="Proc. Natl. Acad. Sci. U.S.A.">
        <title>Genome and transcriptome analyses of the mountain pine beetle-fungal symbiont Grosmannia clavigera, a lodgepole pine pathogen.</title>
        <authorList>
            <person name="DiGuistini S."/>
            <person name="Wang Y."/>
            <person name="Liao N.Y."/>
            <person name="Taylor G."/>
            <person name="Tanguay P."/>
            <person name="Feau N."/>
            <person name="Henrissat B."/>
            <person name="Chan S.K."/>
            <person name="Hesse-Orce U."/>
            <person name="Alamouti S.M."/>
            <person name="Tsui C.K.M."/>
            <person name="Docking R.T."/>
            <person name="Levasseur A."/>
            <person name="Haridas S."/>
            <person name="Robertson G."/>
            <person name="Birol I."/>
            <person name="Holt R.A."/>
            <person name="Marra M.A."/>
            <person name="Hamelin R.C."/>
            <person name="Hirst M."/>
            <person name="Jones S.J.M."/>
            <person name="Bohlmann J."/>
            <person name="Breuil C."/>
        </authorList>
    </citation>
    <scope>NUCLEOTIDE SEQUENCE [LARGE SCALE GENOMIC DNA]</scope>
    <source>
        <strain evidence="6">kw1407 / UAMH 11150</strain>
    </source>
</reference>
<evidence type="ECO:0000313" key="5">
    <source>
        <dbReference type="EMBL" id="EFW99796.1"/>
    </source>
</evidence>
<keyword evidence="6" id="KW-1185">Reference proteome</keyword>
<sequence>MSDDGSFNTGQRKAVSSKITPAYELANSDHYLGVARRHLTASISEHEKIRQFSCSPAVDGPKELQKLVNHRLHGSPGGVLAALSEECWADILYTYDEEIGLQYPFLDIADLQRDISQAVHQRADGYFSQHDQISDIATLILAVVAIFTDSDSAEISNALVQNIFTDAIARTHLAGGDRQSLSLLTLTSIYFFLTDREILAWRGIGTVSRLLQELRGHRNDDLPHMATSASPKADDNVSEKMYWTVYTLDRRWSFGTGLPFSIQDTDVRHYPQFSDDSLSALYLEHMVIYCGITSEVRRWCLDAPLAAAATANSMCDLLCFRVIMWQRNLPAKLQFRGLQDAFDAAKESRGTYKIRLTLYLRANQMRTVIYRKAAVRPGTRDFDPSHANIMAATAQDTVRILDSLARSTNIYQTQQKTFNHFLETALSSLLLVLCCSVDPENRSCLDEVFTALELVRQLSTRSSVSRRLQDKLQTFQAVVTSLQAEMQHAGTVDISCGSANASPGPTASASVSGDLDPVASFRGPLANGFSVPVQPVLPLQTTAACCSSSADCETSNVPLFRCPELTDYLMGFNSSLFI</sequence>
<dbReference type="SMART" id="SM00906">
    <property type="entry name" value="Fungal_trans"/>
    <property type="match status" value="1"/>
</dbReference>
<dbReference type="AlphaFoldDB" id="F0XQY6"/>
<dbReference type="GO" id="GO:0000981">
    <property type="term" value="F:DNA-binding transcription factor activity, RNA polymerase II-specific"/>
    <property type="evidence" value="ECO:0007669"/>
    <property type="project" value="TreeGrafter"/>
</dbReference>
<dbReference type="GO" id="GO:0000435">
    <property type="term" value="P:positive regulation of transcription from RNA polymerase II promoter by galactose"/>
    <property type="evidence" value="ECO:0007669"/>
    <property type="project" value="TreeGrafter"/>
</dbReference>
<dbReference type="RefSeq" id="XP_014169211.1">
    <property type="nucleotide sequence ID" value="XM_014313736.1"/>
</dbReference>
<keyword evidence="2" id="KW-0804">Transcription</keyword>
<accession>F0XQY6</accession>
<dbReference type="InParanoid" id="F0XQY6"/>
<dbReference type="GO" id="GO:0006351">
    <property type="term" value="P:DNA-templated transcription"/>
    <property type="evidence" value="ECO:0007669"/>
    <property type="project" value="InterPro"/>
</dbReference>
<dbReference type="GO" id="GO:0005634">
    <property type="term" value="C:nucleus"/>
    <property type="evidence" value="ECO:0007669"/>
    <property type="project" value="TreeGrafter"/>
</dbReference>
<dbReference type="GO" id="GO:0008270">
    <property type="term" value="F:zinc ion binding"/>
    <property type="evidence" value="ECO:0007669"/>
    <property type="project" value="InterPro"/>
</dbReference>
<dbReference type="Proteomes" id="UP000007796">
    <property type="component" value="Unassembled WGS sequence"/>
</dbReference>
<evidence type="ECO:0000259" key="4">
    <source>
        <dbReference type="SMART" id="SM00906"/>
    </source>
</evidence>
<gene>
    <name evidence="5" type="ORF">CMQ_114</name>
</gene>
<dbReference type="InterPro" id="IPR051127">
    <property type="entry name" value="Fungal_SecMet_Regulators"/>
</dbReference>
<dbReference type="InterPro" id="IPR007219">
    <property type="entry name" value="XnlR_reg_dom"/>
</dbReference>
<organism evidence="6">
    <name type="scientific">Grosmannia clavigera (strain kw1407 / UAMH 11150)</name>
    <name type="common">Blue stain fungus</name>
    <name type="synonym">Graphiocladiella clavigera</name>
    <dbReference type="NCBI Taxonomy" id="655863"/>
    <lineage>
        <taxon>Eukaryota</taxon>
        <taxon>Fungi</taxon>
        <taxon>Dikarya</taxon>
        <taxon>Ascomycota</taxon>
        <taxon>Pezizomycotina</taxon>
        <taxon>Sordariomycetes</taxon>
        <taxon>Sordariomycetidae</taxon>
        <taxon>Ophiostomatales</taxon>
        <taxon>Ophiostomataceae</taxon>
        <taxon>Leptographium</taxon>
    </lineage>
</organism>
<evidence type="ECO:0000256" key="3">
    <source>
        <dbReference type="ARBA" id="ARBA00023242"/>
    </source>
</evidence>
<keyword evidence="1" id="KW-0805">Transcription regulation</keyword>
<dbReference type="PANTHER" id="PTHR47424:SF5">
    <property type="entry name" value="ZN(II)2CYS6 TRANSCRIPTION FACTOR (EUROFUNG)"/>
    <property type="match status" value="1"/>
</dbReference>
<evidence type="ECO:0000313" key="6">
    <source>
        <dbReference type="Proteomes" id="UP000007796"/>
    </source>
</evidence>
<keyword evidence="3" id="KW-0539">Nucleus</keyword>
<feature type="domain" description="Xylanolytic transcriptional activator regulatory" evidence="4">
    <location>
        <begin position="200"/>
        <end position="277"/>
    </location>
</feature>
<dbReference type="OrthoDB" id="39175at2759"/>
<evidence type="ECO:0000256" key="2">
    <source>
        <dbReference type="ARBA" id="ARBA00023163"/>
    </source>
</evidence>
<dbReference type="GO" id="GO:0000978">
    <property type="term" value="F:RNA polymerase II cis-regulatory region sequence-specific DNA binding"/>
    <property type="evidence" value="ECO:0007669"/>
    <property type="project" value="TreeGrafter"/>
</dbReference>
<name>F0XQY6_GROCL</name>